<keyword evidence="1" id="KW-0560">Oxidoreductase</keyword>
<dbReference type="EMBL" id="JBIAQY010000002">
    <property type="protein sequence ID" value="MFF3567854.1"/>
    <property type="molecule type" value="Genomic_DNA"/>
</dbReference>
<dbReference type="InterPro" id="IPR015946">
    <property type="entry name" value="KH_dom-like_a/b"/>
</dbReference>
<accession>A0ABW6RWI0</accession>
<keyword evidence="2" id="KW-1185">Reference proteome</keyword>
<keyword evidence="1" id="KW-0575">Peroxidase</keyword>
<dbReference type="EC" id="1.11.1.-" evidence="1"/>
<gene>
    <name evidence="1" type="ORF">ACFYXQ_08730</name>
</gene>
<comment type="caution">
    <text evidence="1">The sequence shown here is derived from an EMBL/GenBank/DDBJ whole genome shotgun (WGS) entry which is preliminary data.</text>
</comment>
<dbReference type="Gene3D" id="3.30.300.20">
    <property type="match status" value="1"/>
</dbReference>
<dbReference type="SUPFAM" id="SSF82784">
    <property type="entry name" value="OsmC-like"/>
    <property type="match status" value="1"/>
</dbReference>
<dbReference type="InterPro" id="IPR036102">
    <property type="entry name" value="OsmC/Ohrsf"/>
</dbReference>
<dbReference type="Proteomes" id="UP001601992">
    <property type="component" value="Unassembled WGS sequence"/>
</dbReference>
<name>A0ABW6RWI0_9NOCA</name>
<evidence type="ECO:0000313" key="1">
    <source>
        <dbReference type="EMBL" id="MFF3567854.1"/>
    </source>
</evidence>
<sequence length="142" mass="15158">MSEVQAENTVTVSGHTISGVSGRFVLDARTNHLITDSRFGPGESIQAGELFLASLVSCAMANIESTATEAGYPVTGIQVSATHTRGVVDPTRYDDTRITIRIQGVDESVAETLATRFTETCPIYNTVRRGTGIALEVVAERP</sequence>
<dbReference type="GO" id="GO:0004601">
    <property type="term" value="F:peroxidase activity"/>
    <property type="evidence" value="ECO:0007669"/>
    <property type="project" value="UniProtKB-KW"/>
</dbReference>
<organism evidence="1 2">
    <name type="scientific">Nocardia jiangxiensis</name>
    <dbReference type="NCBI Taxonomy" id="282685"/>
    <lineage>
        <taxon>Bacteria</taxon>
        <taxon>Bacillati</taxon>
        <taxon>Actinomycetota</taxon>
        <taxon>Actinomycetes</taxon>
        <taxon>Mycobacteriales</taxon>
        <taxon>Nocardiaceae</taxon>
        <taxon>Nocardia</taxon>
    </lineage>
</organism>
<protein>
    <submittedName>
        <fullName evidence="1">OsmC family protein</fullName>
        <ecNumber evidence="1">1.11.1.-</ecNumber>
    </submittedName>
</protein>
<reference evidence="1 2" key="1">
    <citation type="submission" date="2024-10" db="EMBL/GenBank/DDBJ databases">
        <title>The Natural Products Discovery Center: Release of the First 8490 Sequenced Strains for Exploring Actinobacteria Biosynthetic Diversity.</title>
        <authorList>
            <person name="Kalkreuter E."/>
            <person name="Kautsar S.A."/>
            <person name="Yang D."/>
            <person name="Bader C.D."/>
            <person name="Teijaro C.N."/>
            <person name="Fluegel L."/>
            <person name="Davis C.M."/>
            <person name="Simpson J.R."/>
            <person name="Lauterbach L."/>
            <person name="Steele A.D."/>
            <person name="Gui C."/>
            <person name="Meng S."/>
            <person name="Li G."/>
            <person name="Viehrig K."/>
            <person name="Ye F."/>
            <person name="Su P."/>
            <person name="Kiefer A.F."/>
            <person name="Nichols A."/>
            <person name="Cepeda A.J."/>
            <person name="Yan W."/>
            <person name="Fan B."/>
            <person name="Jiang Y."/>
            <person name="Adhikari A."/>
            <person name="Zheng C.-J."/>
            <person name="Schuster L."/>
            <person name="Cowan T.M."/>
            <person name="Smanski M.J."/>
            <person name="Chevrette M.G."/>
            <person name="De Carvalho L.P.S."/>
            <person name="Shen B."/>
        </authorList>
    </citation>
    <scope>NUCLEOTIDE SEQUENCE [LARGE SCALE GENOMIC DNA]</scope>
    <source>
        <strain evidence="1 2">NPDC002593</strain>
    </source>
</reference>
<dbReference type="RefSeq" id="WP_040831675.1">
    <property type="nucleotide sequence ID" value="NZ_JBIAQY010000002.1"/>
</dbReference>
<evidence type="ECO:0000313" key="2">
    <source>
        <dbReference type="Proteomes" id="UP001601992"/>
    </source>
</evidence>
<dbReference type="InterPro" id="IPR003718">
    <property type="entry name" value="OsmC/Ohr_fam"/>
</dbReference>
<dbReference type="Pfam" id="PF02566">
    <property type="entry name" value="OsmC"/>
    <property type="match status" value="1"/>
</dbReference>
<proteinExistence type="predicted"/>